<dbReference type="PANTHER" id="PTHR43792">
    <property type="entry name" value="GNAT FAMILY, PUTATIVE (AFU_ORTHOLOGUE AFUA_3G00765)-RELATED-RELATED"/>
    <property type="match status" value="1"/>
</dbReference>
<proteinExistence type="predicted"/>
<dbReference type="AlphaFoldDB" id="A0A095SQ10"/>
<accession>A0A095SQ10</accession>
<comment type="caution">
    <text evidence="2">The sequence shown here is derived from an EMBL/GenBank/DDBJ whole genome shotgun (WGS) entry which is preliminary data.</text>
</comment>
<keyword evidence="3" id="KW-1185">Reference proteome</keyword>
<dbReference type="Gene3D" id="3.40.630.30">
    <property type="match status" value="1"/>
</dbReference>
<evidence type="ECO:0000313" key="2">
    <source>
        <dbReference type="EMBL" id="KGD66751.1"/>
    </source>
</evidence>
<dbReference type="Proteomes" id="UP000029554">
    <property type="component" value="Unassembled WGS sequence"/>
</dbReference>
<dbReference type="GO" id="GO:0016747">
    <property type="term" value="F:acyltransferase activity, transferring groups other than amino-acyl groups"/>
    <property type="evidence" value="ECO:0007669"/>
    <property type="project" value="InterPro"/>
</dbReference>
<reference evidence="2 3" key="1">
    <citation type="submission" date="2014-09" db="EMBL/GenBank/DDBJ databases">
        <title>Whole Genome Shotgun of Flavobacterium aquatile LMG 4008.</title>
        <authorList>
            <person name="Gale A.N."/>
            <person name="Pipes S.E."/>
            <person name="Newman J.D."/>
        </authorList>
    </citation>
    <scope>NUCLEOTIDE SEQUENCE [LARGE SCALE GENOMIC DNA]</scope>
    <source>
        <strain evidence="2 3">LMG 4008</strain>
    </source>
</reference>
<gene>
    <name evidence="2" type="ORF">LG45_15040</name>
</gene>
<dbReference type="PROSITE" id="PS51186">
    <property type="entry name" value="GNAT"/>
    <property type="match status" value="1"/>
</dbReference>
<evidence type="ECO:0000313" key="3">
    <source>
        <dbReference type="Proteomes" id="UP000029554"/>
    </source>
</evidence>
<organism evidence="2 3">
    <name type="scientific">Flavobacterium aquatile LMG 4008 = ATCC 11947</name>
    <dbReference type="NCBI Taxonomy" id="1453498"/>
    <lineage>
        <taxon>Bacteria</taxon>
        <taxon>Pseudomonadati</taxon>
        <taxon>Bacteroidota</taxon>
        <taxon>Flavobacteriia</taxon>
        <taxon>Flavobacteriales</taxon>
        <taxon>Flavobacteriaceae</taxon>
        <taxon>Flavobacterium</taxon>
    </lineage>
</organism>
<dbReference type="RefSeq" id="WP_035128523.1">
    <property type="nucleotide sequence ID" value="NZ_JRHH01000006.1"/>
</dbReference>
<dbReference type="STRING" id="1453498.LG45_15040"/>
<dbReference type="SUPFAM" id="SSF55729">
    <property type="entry name" value="Acyl-CoA N-acyltransferases (Nat)"/>
    <property type="match status" value="1"/>
</dbReference>
<protein>
    <recommendedName>
        <fullName evidence="1">N-acetyltransferase domain-containing protein</fullName>
    </recommendedName>
</protein>
<evidence type="ECO:0000259" key="1">
    <source>
        <dbReference type="PROSITE" id="PS51186"/>
    </source>
</evidence>
<dbReference type="EMBL" id="JRHH01000006">
    <property type="protein sequence ID" value="KGD66751.1"/>
    <property type="molecule type" value="Genomic_DNA"/>
</dbReference>
<name>A0A095SQ10_9FLAO</name>
<dbReference type="OrthoDB" id="9811523at2"/>
<dbReference type="InterPro" id="IPR016181">
    <property type="entry name" value="Acyl_CoA_acyltransferase"/>
</dbReference>
<dbReference type="InterPro" id="IPR051531">
    <property type="entry name" value="N-acetyltransferase"/>
</dbReference>
<dbReference type="InterPro" id="IPR000182">
    <property type="entry name" value="GNAT_dom"/>
</dbReference>
<sequence>MDQFEIHTERLILKSITPAIIHEFFETKSKEEIINYFGFDEIGFDHYKNMHEKGMETHRLSLFLFLLIDKQTNLSIGECGFHTWNRSHNRAEVFYNMRNEAFKQKGLMKEALKEVLDYGFIELKLHRIEALIDANNTPSLKLLQHYGFTKEGTMREDYVVNGKNEDSDCYSLLKWEWEK</sequence>
<dbReference type="eggNOG" id="COG1670">
    <property type="taxonomic scope" value="Bacteria"/>
</dbReference>
<feature type="domain" description="N-acetyltransferase" evidence="1">
    <location>
        <begin position="11"/>
        <end position="166"/>
    </location>
</feature>
<dbReference type="Pfam" id="PF13302">
    <property type="entry name" value="Acetyltransf_3"/>
    <property type="match status" value="1"/>
</dbReference>